<dbReference type="UniPathway" id="UPA00254">
    <property type="reaction ID" value="UER00364"/>
</dbReference>
<proteinExistence type="inferred from homology"/>
<evidence type="ECO:0000256" key="4">
    <source>
        <dbReference type="ARBA" id="ARBA00022490"/>
    </source>
</evidence>
<protein>
    <recommendedName>
        <fullName evidence="8">Arginine deiminase</fullName>
        <shortName evidence="8">ADI</shortName>
        <ecNumber evidence="8">3.5.3.6</ecNumber>
    </recommendedName>
    <alternativeName>
        <fullName evidence="8">Arginine dihydrolase</fullName>
        <shortName evidence="8">AD</shortName>
    </alternativeName>
</protein>
<dbReference type="InterPro" id="IPR003876">
    <property type="entry name" value="Arg_deiminase"/>
</dbReference>
<dbReference type="Pfam" id="PF02274">
    <property type="entry name" value="ADI"/>
    <property type="match status" value="1"/>
</dbReference>
<dbReference type="GO" id="GO:0005737">
    <property type="term" value="C:cytoplasm"/>
    <property type="evidence" value="ECO:0007669"/>
    <property type="project" value="UniProtKB-SubCell"/>
</dbReference>
<keyword evidence="5 8" id="KW-0056">Arginine metabolism</keyword>
<dbReference type="RefSeq" id="WP_086891892.1">
    <property type="nucleotide sequence ID" value="NZ_CP021252.1"/>
</dbReference>
<accession>A0A2Z2J5I1</accession>
<dbReference type="PRINTS" id="PR01466">
    <property type="entry name" value="ARGDEIMINASE"/>
</dbReference>
<dbReference type="KEGG" id="cstr:CBE89_10460"/>
<dbReference type="GO" id="GO:0019546">
    <property type="term" value="P:L-arginine deiminase pathway"/>
    <property type="evidence" value="ECO:0007669"/>
    <property type="project" value="TreeGrafter"/>
</dbReference>
<dbReference type="PIRSF" id="PIRSF006356">
    <property type="entry name" value="Arg_deiminase"/>
    <property type="match status" value="1"/>
</dbReference>
<dbReference type="Gene3D" id="1.10.3930.10">
    <property type="entry name" value="Arginine deiminase"/>
    <property type="match status" value="1"/>
</dbReference>
<comment type="pathway">
    <text evidence="2 8">Amino-acid degradation; L-arginine degradation via ADI pathway; carbamoyl phosphate from L-arginine: step 1/2.</text>
</comment>
<comment type="catalytic activity">
    <reaction evidence="7 8">
        <text>L-arginine + H2O = L-citrulline + NH4(+)</text>
        <dbReference type="Rhea" id="RHEA:19597"/>
        <dbReference type="ChEBI" id="CHEBI:15377"/>
        <dbReference type="ChEBI" id="CHEBI:28938"/>
        <dbReference type="ChEBI" id="CHEBI:32682"/>
        <dbReference type="ChEBI" id="CHEBI:57743"/>
        <dbReference type="EC" id="3.5.3.6"/>
    </reaction>
</comment>
<dbReference type="EMBL" id="CP021252">
    <property type="protein sequence ID" value="ART21861.1"/>
    <property type="molecule type" value="Genomic_DNA"/>
</dbReference>
<dbReference type="AlphaFoldDB" id="A0A2Z2J5I1"/>
<sequence>MMDSVETTSGNGNKGGQQLGAWSEVGKLRQVMVCRPGLAHERLTPNNCKELLFDDVLWVEEAQRHHDEFVARMEERGVEVLHMRILLEETLATKEGREFILGKKLLDKNVGVGVGSELREWFRELDNKTLAELLIGGVPFNEIPKGLGHGVIDTMRNVYAPDEFALRPLPNSQFSRDNSAWIYGGVSLNPMRLPARHQETMLTRAIYRYHPRFANASFEFWYGDTDEDPGLAALEGGDIMPVGNGAVLVGMGERTTWQGVSRLASNLFKAGAAEKVIIAAMAPERASMHLDTVFTFLDADKATAYPRVVDTIRPLILRPSKDHTKLELESPNKHFVTVIKEALGLDKLHIVETGGNSYAAAREQWDDANNVVALEPGVVVAYDRNKHTNAKLRDAGVEVIEIGSAELGRGRGGGHCMTCPIVRDAVDY</sequence>
<comment type="similarity">
    <text evidence="3 8">Belongs to the arginine deiminase family.</text>
</comment>
<reference evidence="10 11" key="1">
    <citation type="submission" date="2017-05" db="EMBL/GenBank/DDBJ databases">
        <title>Complete genome sequence of Corynebacterium striatum KC-Na-1 isolated from Neophocaena asiaeorientalis in Korea.</title>
        <authorList>
            <person name="Kim J.H."/>
            <person name="Lee K."/>
        </authorList>
    </citation>
    <scope>NUCLEOTIDE SEQUENCE [LARGE SCALE GENOMIC DNA]</scope>
    <source>
        <strain evidence="10 11">KC-Na-01</strain>
    </source>
</reference>
<dbReference type="Gene3D" id="3.75.10.10">
    <property type="entry name" value="L-arginine/glycine Amidinotransferase, Chain A"/>
    <property type="match status" value="1"/>
</dbReference>
<evidence type="ECO:0000313" key="11">
    <source>
        <dbReference type="Proteomes" id="UP000250197"/>
    </source>
</evidence>
<evidence type="ECO:0000256" key="1">
    <source>
        <dbReference type="ARBA" id="ARBA00004496"/>
    </source>
</evidence>
<dbReference type="HAMAP" id="MF_00242">
    <property type="entry name" value="Arg_deiminase"/>
    <property type="match status" value="1"/>
</dbReference>
<dbReference type="EC" id="3.5.3.6" evidence="8"/>
<evidence type="ECO:0000256" key="7">
    <source>
        <dbReference type="ARBA" id="ARBA00049429"/>
    </source>
</evidence>
<feature type="active site" description="Amidino-cysteine intermediate" evidence="8 9">
    <location>
        <position position="416"/>
    </location>
</feature>
<evidence type="ECO:0000256" key="6">
    <source>
        <dbReference type="ARBA" id="ARBA00022801"/>
    </source>
</evidence>
<dbReference type="PANTHER" id="PTHR47271:SF3">
    <property type="entry name" value="ARGININE DEIMINASE"/>
    <property type="match status" value="1"/>
</dbReference>
<evidence type="ECO:0000256" key="3">
    <source>
        <dbReference type="ARBA" id="ARBA00010206"/>
    </source>
</evidence>
<evidence type="ECO:0000256" key="9">
    <source>
        <dbReference type="PIRSR" id="PIRSR006356-1"/>
    </source>
</evidence>
<dbReference type="SUPFAM" id="SSF55909">
    <property type="entry name" value="Pentein"/>
    <property type="match status" value="1"/>
</dbReference>
<organism evidence="10 11">
    <name type="scientific">Corynebacterium striatum</name>
    <dbReference type="NCBI Taxonomy" id="43770"/>
    <lineage>
        <taxon>Bacteria</taxon>
        <taxon>Bacillati</taxon>
        <taxon>Actinomycetota</taxon>
        <taxon>Actinomycetes</taxon>
        <taxon>Mycobacteriales</taxon>
        <taxon>Corynebacteriaceae</taxon>
        <taxon>Corynebacterium</taxon>
    </lineage>
</organism>
<evidence type="ECO:0000256" key="2">
    <source>
        <dbReference type="ARBA" id="ARBA00005213"/>
    </source>
</evidence>
<dbReference type="Proteomes" id="UP000250197">
    <property type="component" value="Chromosome"/>
</dbReference>
<dbReference type="PANTHER" id="PTHR47271">
    <property type="entry name" value="ARGININE DEIMINASE"/>
    <property type="match status" value="1"/>
</dbReference>
<evidence type="ECO:0000313" key="10">
    <source>
        <dbReference type="EMBL" id="ART21861.1"/>
    </source>
</evidence>
<comment type="subcellular location">
    <subcellularLocation>
        <location evidence="1 8">Cytoplasm</location>
    </subcellularLocation>
</comment>
<keyword evidence="4 8" id="KW-0963">Cytoplasm</keyword>
<dbReference type="GO" id="GO:0016990">
    <property type="term" value="F:arginine deiminase activity"/>
    <property type="evidence" value="ECO:0007669"/>
    <property type="project" value="UniProtKB-UniRule"/>
</dbReference>
<evidence type="ECO:0000256" key="5">
    <source>
        <dbReference type="ARBA" id="ARBA00022503"/>
    </source>
</evidence>
<keyword evidence="6 8" id="KW-0378">Hydrolase</keyword>
<name>A0A2Z2J5I1_CORST</name>
<dbReference type="NCBIfam" id="NF002381">
    <property type="entry name" value="PRK01388.1"/>
    <property type="match status" value="1"/>
</dbReference>
<gene>
    <name evidence="8" type="primary">arcA</name>
    <name evidence="10" type="ORF">CBE89_10460</name>
</gene>
<evidence type="ECO:0000256" key="8">
    <source>
        <dbReference type="HAMAP-Rule" id="MF_00242"/>
    </source>
</evidence>